<evidence type="ECO:0000313" key="2">
    <source>
        <dbReference type="EMBL" id="KAJ8872340.1"/>
    </source>
</evidence>
<feature type="compositionally biased region" description="Basic residues" evidence="1">
    <location>
        <begin position="193"/>
        <end position="209"/>
    </location>
</feature>
<dbReference type="EMBL" id="JARBHB010000011">
    <property type="protein sequence ID" value="KAJ8872340.1"/>
    <property type="molecule type" value="Genomic_DNA"/>
</dbReference>
<gene>
    <name evidence="2" type="ORF">PR048_025944</name>
</gene>
<name>A0ABQ9GJY4_9NEOP</name>
<keyword evidence="3" id="KW-1185">Reference proteome</keyword>
<accession>A0ABQ9GJY4</accession>
<reference evidence="2 3" key="1">
    <citation type="submission" date="2023-02" db="EMBL/GenBank/DDBJ databases">
        <title>LHISI_Scaffold_Assembly.</title>
        <authorList>
            <person name="Stuart O.P."/>
            <person name="Cleave R."/>
            <person name="Magrath M.J.L."/>
            <person name="Mikheyev A.S."/>
        </authorList>
    </citation>
    <scope>NUCLEOTIDE SEQUENCE [LARGE SCALE GENOMIC DNA]</scope>
    <source>
        <strain evidence="2">Daus_M_001</strain>
        <tissue evidence="2">Leg muscle</tissue>
    </source>
</reference>
<protein>
    <submittedName>
        <fullName evidence="2">Uncharacterized protein</fullName>
    </submittedName>
</protein>
<feature type="region of interest" description="Disordered" evidence="1">
    <location>
        <begin position="1"/>
        <end position="25"/>
    </location>
</feature>
<sequence>MPPEWKSRPGTMIGVVRGAGSKTQTGSTCLEDAWATCMFTRIYFFPLLTDPFSLYRQGKEHFASSSQDKTDVEHVYTEVDFVIGSQFTRHALDDSEPVADLQGNISGSLCHSRISRIVPDDAAGRRVFSGIFRFLHLFVPARLHTHIGSRALDVKSRPISALTHSIALPRLTRHFSDRHRINSRSDGSSGRRLANRRRSLCPRTIRRGPHPTGQPSTPAEPAVEWAATSLRLRKTSDEPYGSWHTVIKHAPCAELQNPNAVVRQVQSCQLPFASTLILKSRAAGVAYTQGVACANVRLGAASFLSSGRRTKKTWRWVCPTVINRLLESASGNIYKVGDFPFRRRLYIPWATTSQRAREYSATVARITTRDAVSHASFSDYCLGIAKAALAGTMLVYDRRP</sequence>
<dbReference type="Proteomes" id="UP001159363">
    <property type="component" value="Chromosome 10"/>
</dbReference>
<evidence type="ECO:0000313" key="3">
    <source>
        <dbReference type="Proteomes" id="UP001159363"/>
    </source>
</evidence>
<feature type="region of interest" description="Disordered" evidence="1">
    <location>
        <begin position="178"/>
        <end position="221"/>
    </location>
</feature>
<evidence type="ECO:0000256" key="1">
    <source>
        <dbReference type="SAM" id="MobiDB-lite"/>
    </source>
</evidence>
<organism evidence="2 3">
    <name type="scientific">Dryococelus australis</name>
    <dbReference type="NCBI Taxonomy" id="614101"/>
    <lineage>
        <taxon>Eukaryota</taxon>
        <taxon>Metazoa</taxon>
        <taxon>Ecdysozoa</taxon>
        <taxon>Arthropoda</taxon>
        <taxon>Hexapoda</taxon>
        <taxon>Insecta</taxon>
        <taxon>Pterygota</taxon>
        <taxon>Neoptera</taxon>
        <taxon>Polyneoptera</taxon>
        <taxon>Phasmatodea</taxon>
        <taxon>Verophasmatodea</taxon>
        <taxon>Anareolatae</taxon>
        <taxon>Phasmatidae</taxon>
        <taxon>Eurycanthinae</taxon>
        <taxon>Dryococelus</taxon>
    </lineage>
</organism>
<comment type="caution">
    <text evidence="2">The sequence shown here is derived from an EMBL/GenBank/DDBJ whole genome shotgun (WGS) entry which is preliminary data.</text>
</comment>
<proteinExistence type="predicted"/>